<feature type="non-terminal residue" evidence="2">
    <location>
        <position position="428"/>
    </location>
</feature>
<protein>
    <submittedName>
        <fullName evidence="2">Uncharacterized protein</fullName>
    </submittedName>
</protein>
<reference evidence="2 3" key="1">
    <citation type="submission" date="2023-08" db="EMBL/GenBank/DDBJ databases">
        <title>Black Yeasts Isolated from many extreme environments.</title>
        <authorList>
            <person name="Coleine C."/>
            <person name="Stajich J.E."/>
            <person name="Selbmann L."/>
        </authorList>
    </citation>
    <scope>NUCLEOTIDE SEQUENCE [LARGE SCALE GENOMIC DNA]</scope>
    <source>
        <strain evidence="2 3">CCFEE 536</strain>
    </source>
</reference>
<organism evidence="2 3">
    <name type="scientific">Cryomyces antarcticus</name>
    <dbReference type="NCBI Taxonomy" id="329879"/>
    <lineage>
        <taxon>Eukaryota</taxon>
        <taxon>Fungi</taxon>
        <taxon>Dikarya</taxon>
        <taxon>Ascomycota</taxon>
        <taxon>Pezizomycotina</taxon>
        <taxon>Dothideomycetes</taxon>
        <taxon>Dothideomycetes incertae sedis</taxon>
        <taxon>Cryomyces</taxon>
    </lineage>
</organism>
<name>A0ABR0M6I2_9PEZI</name>
<dbReference type="Proteomes" id="UP001357485">
    <property type="component" value="Unassembled WGS sequence"/>
</dbReference>
<evidence type="ECO:0000313" key="2">
    <source>
        <dbReference type="EMBL" id="KAK5286806.1"/>
    </source>
</evidence>
<evidence type="ECO:0000256" key="1">
    <source>
        <dbReference type="SAM" id="MobiDB-lite"/>
    </source>
</evidence>
<evidence type="ECO:0000313" key="3">
    <source>
        <dbReference type="Proteomes" id="UP001357485"/>
    </source>
</evidence>
<accession>A0ABR0M6I2</accession>
<dbReference type="EMBL" id="JAVRRA010000487">
    <property type="protein sequence ID" value="KAK5286806.1"/>
    <property type="molecule type" value="Genomic_DNA"/>
</dbReference>
<proteinExistence type="predicted"/>
<feature type="compositionally biased region" description="Polar residues" evidence="1">
    <location>
        <begin position="173"/>
        <end position="194"/>
    </location>
</feature>
<keyword evidence="3" id="KW-1185">Reference proteome</keyword>
<sequence length="428" mass="47235">MRDSQAADDLQLRPKTLSKLDAFRFDPRTSSSGALGLTIQDRHRYVPVIAPVTSLGTVNPWTGYGCIVYKGSSQRREIARRSQNTSPPRLVKGAGWSATKGNVDTAVGRFKTSEISESKTPAVFEQPQKPDQPVPGQITFQTPSTVCAIPQELTKVPQAAQVQIEVYCSSPTTLRGSPDISSSTEASTKPQGQQQREHPCFDDASLDLEDEDLLSCDMTPLTRDSSTKAASVWQTMTPPNSELRFLDSCPASSAPPMQEKRAFAHRNDDWMLLDDDVEDEMMMLTDSVDQRAKTIVPIPHGKHFLPQLLGTLASSLHNHSDIRAVDTDDLLKPIVRPPFPTQIKDKSPIIGLSANTILRTCFRLGEAINVGRQAIRTGRDVVIELYARVVSSSREGNSLKQDFVFADLFSERSPELNGVYDLWKGVEL</sequence>
<comment type="caution">
    <text evidence="2">The sequence shown here is derived from an EMBL/GenBank/DDBJ whole genome shotgun (WGS) entry which is preliminary data.</text>
</comment>
<feature type="region of interest" description="Disordered" evidence="1">
    <location>
        <begin position="173"/>
        <end position="198"/>
    </location>
</feature>
<gene>
    <name evidence="2" type="ORF">LTR16_004022</name>
</gene>